<comment type="caution">
    <text evidence="2">The sequence shown here is derived from an EMBL/GenBank/DDBJ whole genome shotgun (WGS) entry which is preliminary data.</text>
</comment>
<feature type="domain" description="HTH marR-type" evidence="1">
    <location>
        <begin position="23"/>
        <end position="132"/>
    </location>
</feature>
<dbReference type="Gene3D" id="1.10.10.10">
    <property type="entry name" value="Winged helix-like DNA-binding domain superfamily/Winged helix DNA-binding domain"/>
    <property type="match status" value="1"/>
</dbReference>
<protein>
    <submittedName>
        <fullName evidence="2">MarR family winged helix-turn-helix transcriptional regulator</fullName>
    </submittedName>
</protein>
<dbReference type="EMBL" id="JBHUIT010000002">
    <property type="protein sequence ID" value="MFD2255299.1"/>
    <property type="molecule type" value="Genomic_DNA"/>
</dbReference>
<name>A0ABW5D5R9_9BACT</name>
<sequence length="139" mass="15398">MFNDCLYFNLSSVSRSVTEACRDEFSRIGLSPSHGYLLFAMVEERGLGQKEYGELLDLEASTINRLVETLVARGYVLKEGSGRGSTIAVTESAIEEYDRICEAMSQLKLRLQKTVGESDFEALVEGLGKARLAFEKLSS</sequence>
<dbReference type="SUPFAM" id="SSF46785">
    <property type="entry name" value="Winged helix' DNA-binding domain"/>
    <property type="match status" value="1"/>
</dbReference>
<evidence type="ECO:0000313" key="2">
    <source>
        <dbReference type="EMBL" id="MFD2255299.1"/>
    </source>
</evidence>
<dbReference type="RefSeq" id="WP_386817959.1">
    <property type="nucleotide sequence ID" value="NZ_JBHUIT010000002.1"/>
</dbReference>
<dbReference type="InterPro" id="IPR036390">
    <property type="entry name" value="WH_DNA-bd_sf"/>
</dbReference>
<reference evidence="3" key="1">
    <citation type="journal article" date="2019" name="Int. J. Syst. Evol. Microbiol.">
        <title>The Global Catalogue of Microorganisms (GCM) 10K type strain sequencing project: providing services to taxonomists for standard genome sequencing and annotation.</title>
        <authorList>
            <consortium name="The Broad Institute Genomics Platform"/>
            <consortium name="The Broad Institute Genome Sequencing Center for Infectious Disease"/>
            <person name="Wu L."/>
            <person name="Ma J."/>
        </authorList>
    </citation>
    <scope>NUCLEOTIDE SEQUENCE [LARGE SCALE GENOMIC DNA]</scope>
    <source>
        <strain evidence="3">CGMCC 4.7106</strain>
    </source>
</reference>
<gene>
    <name evidence="2" type="ORF">ACFSSA_01305</name>
</gene>
<evidence type="ECO:0000259" key="1">
    <source>
        <dbReference type="SMART" id="SM00347"/>
    </source>
</evidence>
<proteinExistence type="predicted"/>
<dbReference type="InterPro" id="IPR000835">
    <property type="entry name" value="HTH_MarR-typ"/>
</dbReference>
<accession>A0ABW5D5R9</accession>
<dbReference type="SMART" id="SM00347">
    <property type="entry name" value="HTH_MARR"/>
    <property type="match status" value="1"/>
</dbReference>
<keyword evidence="3" id="KW-1185">Reference proteome</keyword>
<dbReference type="Proteomes" id="UP001597375">
    <property type="component" value="Unassembled WGS sequence"/>
</dbReference>
<dbReference type="InterPro" id="IPR036388">
    <property type="entry name" value="WH-like_DNA-bd_sf"/>
</dbReference>
<evidence type="ECO:0000313" key="3">
    <source>
        <dbReference type="Proteomes" id="UP001597375"/>
    </source>
</evidence>
<organism evidence="2 3">
    <name type="scientific">Luteolibacter algae</name>
    <dbReference type="NCBI Taxonomy" id="454151"/>
    <lineage>
        <taxon>Bacteria</taxon>
        <taxon>Pseudomonadati</taxon>
        <taxon>Verrucomicrobiota</taxon>
        <taxon>Verrucomicrobiia</taxon>
        <taxon>Verrucomicrobiales</taxon>
        <taxon>Verrucomicrobiaceae</taxon>
        <taxon>Luteolibacter</taxon>
    </lineage>
</organism>